<dbReference type="AlphaFoldDB" id="A0A1I7SN28"/>
<protein>
    <submittedName>
        <fullName evidence="2">Protein phosphatase 1 regulatory subunit 15A</fullName>
    </submittedName>
</protein>
<evidence type="ECO:0000313" key="1">
    <source>
        <dbReference type="Proteomes" id="UP000095284"/>
    </source>
</evidence>
<evidence type="ECO:0000313" key="2">
    <source>
        <dbReference type="WBParaSite" id="BXY_1446400.1"/>
    </source>
</evidence>
<dbReference type="WBParaSite" id="BXY_1446400.1">
    <property type="protein sequence ID" value="BXY_1446400.1"/>
    <property type="gene ID" value="BXY_1446400"/>
</dbReference>
<sequence>EVSKFWKCRKPNFSLLFCEVLGEIPSWKVGFHAKRACSEVRTEFVPQPSTSAEVDERTIEVTKMKTEASDDEEDLILEETEVSKFWKCRKPNFSLLFCEVLGEIPSWKVGFHAKRACSEVRTEFVPQPSTSAEVDERTIEVTKMKTEASDDEEDLILEETVSEPSVFNPTFQRDFQRNYGELQQAQSAHRVWNQGFQEVGVCDLIFFSFFFFDFFQILQA</sequence>
<proteinExistence type="predicted"/>
<reference evidence="2" key="1">
    <citation type="submission" date="2016-11" db="UniProtKB">
        <authorList>
            <consortium name="WormBaseParasite"/>
        </authorList>
    </citation>
    <scope>IDENTIFICATION</scope>
</reference>
<name>A0A1I7SN28_BURXY</name>
<accession>A0A1I7SN28</accession>
<dbReference type="Proteomes" id="UP000095284">
    <property type="component" value="Unplaced"/>
</dbReference>
<organism evidence="1 2">
    <name type="scientific">Bursaphelenchus xylophilus</name>
    <name type="common">Pinewood nematode worm</name>
    <name type="synonym">Aphelenchoides xylophilus</name>
    <dbReference type="NCBI Taxonomy" id="6326"/>
    <lineage>
        <taxon>Eukaryota</taxon>
        <taxon>Metazoa</taxon>
        <taxon>Ecdysozoa</taxon>
        <taxon>Nematoda</taxon>
        <taxon>Chromadorea</taxon>
        <taxon>Rhabditida</taxon>
        <taxon>Tylenchina</taxon>
        <taxon>Tylenchomorpha</taxon>
        <taxon>Aphelenchoidea</taxon>
        <taxon>Aphelenchoididae</taxon>
        <taxon>Bursaphelenchus</taxon>
    </lineage>
</organism>